<evidence type="ECO:0000256" key="3">
    <source>
        <dbReference type="ARBA" id="ARBA00022475"/>
    </source>
</evidence>
<dbReference type="InterPro" id="IPR029151">
    <property type="entry name" value="Sensor-like_sf"/>
</dbReference>
<keyword evidence="11 13" id="KW-0472">Membrane</keyword>
<gene>
    <name evidence="16" type="ordered locus">azo0898</name>
</gene>
<dbReference type="Gene3D" id="1.10.510.10">
    <property type="entry name" value="Transferase(Phosphotransferase) domain 1"/>
    <property type="match status" value="1"/>
</dbReference>
<evidence type="ECO:0000256" key="11">
    <source>
        <dbReference type="ARBA" id="ARBA00023136"/>
    </source>
</evidence>
<dbReference type="Gene3D" id="3.30.200.20">
    <property type="entry name" value="Phosphorylase Kinase, domain 1"/>
    <property type="match status" value="1"/>
</dbReference>
<dbReference type="KEGG" id="azo:azo0898"/>
<dbReference type="SUPFAM" id="SSF56112">
    <property type="entry name" value="Protein kinase-like (PK-like)"/>
    <property type="match status" value="1"/>
</dbReference>
<dbReference type="GO" id="GO:0004674">
    <property type="term" value="F:protein serine/threonine kinase activity"/>
    <property type="evidence" value="ECO:0007669"/>
    <property type="project" value="UniProtKB-KW"/>
</dbReference>
<dbReference type="AlphaFoldDB" id="A1K3W0"/>
<sequence>MKTHLGRHTLHGELGRGAISVIYRGYDPDIGRMLAIKTLRREYAEREDYRERFLAEARVAGTLSHPGIVTIFDVGVSDGEPFIAMELLQGPTLAAFVEQRGRLPVRTVIRIAIQIADALDYAHRQAVVHQDIKPDNIAVTSLNGNVKVMDFGIARLRSGSAASRGTAHVIAGTPDYMSPEQIRGKGIDGRSDLYSLGVVLYWLLAGHTPFHGDEVNELLRRILNDAAPPCRPLDPDTPDALLDVVRTLLAKDPAERYQSGAELIDDLRRIDDTLAEREDAWAGRRIVPIRVRWTAVMGALVAITVALGLGVVYYKQNRAMERLALDYGLTLTQMLAVESAEDLLLDDGIAMQALVNEMARNREIVHLAISNRGGRVVASTDAERVGQPAAKPPTEQRLMERGQQEVYSASDAEGNPYLLFESPIQYERHELGRLEVGLSTDALTAANRTTLAAMIAAMLVTLGTVFVGAYMLSRRLLVPIETLRVALGRIAQGRFDSRIRMHRSDEFERVFSAYNAMADSLEARMLQARSGQAEGRPRRRGAGAAAPEPTEFVP</sequence>
<dbReference type="GO" id="GO:0005524">
    <property type="term" value="F:ATP binding"/>
    <property type="evidence" value="ECO:0007669"/>
    <property type="project" value="UniProtKB-KW"/>
</dbReference>
<feature type="compositionally biased region" description="Low complexity" evidence="12">
    <location>
        <begin position="542"/>
        <end position="554"/>
    </location>
</feature>
<evidence type="ECO:0000256" key="1">
    <source>
        <dbReference type="ARBA" id="ARBA00004651"/>
    </source>
</evidence>
<feature type="domain" description="HAMP" evidence="15">
    <location>
        <begin position="474"/>
        <end position="526"/>
    </location>
</feature>
<dbReference type="HOGENOM" id="CLU_478776_0_0_4"/>
<dbReference type="SUPFAM" id="SSF103190">
    <property type="entry name" value="Sensory domain-like"/>
    <property type="match status" value="1"/>
</dbReference>
<evidence type="ECO:0000256" key="2">
    <source>
        <dbReference type="ARBA" id="ARBA00012513"/>
    </source>
</evidence>
<dbReference type="RefSeq" id="WP_011764632.1">
    <property type="nucleotide sequence ID" value="NC_008702.1"/>
</dbReference>
<dbReference type="EMBL" id="AM406670">
    <property type="protein sequence ID" value="CAL93515.1"/>
    <property type="molecule type" value="Genomic_DNA"/>
</dbReference>
<dbReference type="Pfam" id="PF17203">
    <property type="entry name" value="sCache_3_2"/>
    <property type="match status" value="1"/>
</dbReference>
<evidence type="ECO:0000259" key="14">
    <source>
        <dbReference type="PROSITE" id="PS50011"/>
    </source>
</evidence>
<keyword evidence="6 13" id="KW-0812">Transmembrane</keyword>
<feature type="domain" description="Protein kinase" evidence="14">
    <location>
        <begin position="8"/>
        <end position="274"/>
    </location>
</feature>
<evidence type="ECO:0000256" key="13">
    <source>
        <dbReference type="SAM" id="Phobius"/>
    </source>
</evidence>
<dbReference type="SMART" id="SM00220">
    <property type="entry name" value="S_TKc"/>
    <property type="match status" value="1"/>
</dbReference>
<dbReference type="FunFam" id="1.10.510.10:FF:000021">
    <property type="entry name" value="Serine/threonine protein kinase"/>
    <property type="match status" value="1"/>
</dbReference>
<evidence type="ECO:0000259" key="15">
    <source>
        <dbReference type="PROSITE" id="PS50885"/>
    </source>
</evidence>
<comment type="subcellular location">
    <subcellularLocation>
        <location evidence="1">Cell membrane</location>
        <topology evidence="1">Multi-pass membrane protein</topology>
    </subcellularLocation>
</comment>
<dbReference type="PROSITE" id="PS50011">
    <property type="entry name" value="PROTEIN_KINASE_DOM"/>
    <property type="match status" value="1"/>
</dbReference>
<proteinExistence type="predicted"/>
<evidence type="ECO:0000313" key="17">
    <source>
        <dbReference type="Proteomes" id="UP000002588"/>
    </source>
</evidence>
<dbReference type="eggNOG" id="COG3850">
    <property type="taxonomic scope" value="Bacteria"/>
</dbReference>
<dbReference type="Proteomes" id="UP000002588">
    <property type="component" value="Chromosome"/>
</dbReference>
<dbReference type="SMART" id="SM00304">
    <property type="entry name" value="HAMP"/>
    <property type="match status" value="1"/>
</dbReference>
<evidence type="ECO:0000256" key="5">
    <source>
        <dbReference type="ARBA" id="ARBA00022679"/>
    </source>
</evidence>
<dbReference type="InterPro" id="IPR003660">
    <property type="entry name" value="HAMP_dom"/>
</dbReference>
<organism evidence="16 17">
    <name type="scientific">Azoarcus sp. (strain BH72)</name>
    <dbReference type="NCBI Taxonomy" id="418699"/>
    <lineage>
        <taxon>Bacteria</taxon>
        <taxon>Pseudomonadati</taxon>
        <taxon>Pseudomonadota</taxon>
        <taxon>Betaproteobacteria</taxon>
        <taxon>Rhodocyclales</taxon>
        <taxon>Zoogloeaceae</taxon>
        <taxon>Azoarcus</taxon>
    </lineage>
</organism>
<feature type="transmembrane region" description="Helical" evidence="13">
    <location>
        <begin position="293"/>
        <end position="314"/>
    </location>
</feature>
<keyword evidence="3" id="KW-1003">Cell membrane</keyword>
<dbReference type="PANTHER" id="PTHR43289">
    <property type="entry name" value="MITOGEN-ACTIVATED PROTEIN KINASE KINASE KINASE 20-RELATED"/>
    <property type="match status" value="1"/>
</dbReference>
<dbReference type="CDD" id="cd14014">
    <property type="entry name" value="STKc_PknB_like"/>
    <property type="match status" value="1"/>
</dbReference>
<dbReference type="SUPFAM" id="SSF158472">
    <property type="entry name" value="HAMP domain-like"/>
    <property type="match status" value="1"/>
</dbReference>
<keyword evidence="17" id="KW-1185">Reference proteome</keyword>
<evidence type="ECO:0000256" key="6">
    <source>
        <dbReference type="ARBA" id="ARBA00022692"/>
    </source>
</evidence>
<dbReference type="GO" id="GO:0005886">
    <property type="term" value="C:plasma membrane"/>
    <property type="evidence" value="ECO:0007669"/>
    <property type="project" value="UniProtKB-SubCell"/>
</dbReference>
<dbReference type="InterPro" id="IPR011009">
    <property type="entry name" value="Kinase-like_dom_sf"/>
</dbReference>
<feature type="transmembrane region" description="Helical" evidence="13">
    <location>
        <begin position="451"/>
        <end position="472"/>
    </location>
</feature>
<keyword evidence="10 13" id="KW-1133">Transmembrane helix</keyword>
<dbReference type="InterPro" id="IPR000719">
    <property type="entry name" value="Prot_kinase_dom"/>
</dbReference>
<evidence type="ECO:0000256" key="8">
    <source>
        <dbReference type="ARBA" id="ARBA00022777"/>
    </source>
</evidence>
<dbReference type="Gene3D" id="6.10.340.10">
    <property type="match status" value="1"/>
</dbReference>
<keyword evidence="4 16" id="KW-0723">Serine/threonine-protein kinase</keyword>
<name>A1K3W0_AZOSB</name>
<dbReference type="EC" id="2.7.11.1" evidence="2"/>
<dbReference type="CDD" id="cd06225">
    <property type="entry name" value="HAMP"/>
    <property type="match status" value="1"/>
</dbReference>
<dbReference type="PANTHER" id="PTHR43289:SF6">
    <property type="entry name" value="SERINE_THREONINE-PROTEIN KINASE NEKL-3"/>
    <property type="match status" value="1"/>
</dbReference>
<keyword evidence="9" id="KW-0067">ATP-binding</keyword>
<evidence type="ECO:0000256" key="9">
    <source>
        <dbReference type="ARBA" id="ARBA00022840"/>
    </source>
</evidence>
<evidence type="ECO:0000256" key="10">
    <source>
        <dbReference type="ARBA" id="ARBA00022989"/>
    </source>
</evidence>
<dbReference type="PROSITE" id="PS50885">
    <property type="entry name" value="HAMP"/>
    <property type="match status" value="1"/>
</dbReference>
<evidence type="ECO:0000256" key="7">
    <source>
        <dbReference type="ARBA" id="ARBA00022741"/>
    </source>
</evidence>
<dbReference type="Pfam" id="PF00069">
    <property type="entry name" value="Pkinase"/>
    <property type="match status" value="1"/>
</dbReference>
<reference evidence="16 17" key="1">
    <citation type="journal article" date="2006" name="Nat. Biotechnol.">
        <title>Complete genome of the mutualistic, N2-fixing grass endophyte Azoarcus sp. strain BH72.</title>
        <authorList>
            <person name="Krause A."/>
            <person name="Ramakumar A."/>
            <person name="Bartels D."/>
            <person name="Battistoni F."/>
            <person name="Bekel T."/>
            <person name="Boch J."/>
            <person name="Boehm M."/>
            <person name="Friedrich F."/>
            <person name="Hurek T."/>
            <person name="Krause L."/>
            <person name="Linke B."/>
            <person name="McHardy A.C."/>
            <person name="Sarkar A."/>
            <person name="Schneiker S."/>
            <person name="Syed A.A."/>
            <person name="Thauer R."/>
            <person name="Vorhoelter F.-J."/>
            <person name="Weidner S."/>
            <person name="Puehler A."/>
            <person name="Reinhold-Hurek B."/>
            <person name="Kaiser O."/>
            <person name="Goesmann A."/>
        </authorList>
    </citation>
    <scope>NUCLEOTIDE SEQUENCE [LARGE SCALE GENOMIC DNA]</scope>
    <source>
        <strain evidence="16 17">BH72</strain>
    </source>
</reference>
<dbReference type="Pfam" id="PF00672">
    <property type="entry name" value="HAMP"/>
    <property type="match status" value="1"/>
</dbReference>
<dbReference type="eggNOG" id="COG0515">
    <property type="taxonomic scope" value="Bacteria"/>
</dbReference>
<evidence type="ECO:0000256" key="12">
    <source>
        <dbReference type="SAM" id="MobiDB-lite"/>
    </source>
</evidence>
<keyword evidence="8 16" id="KW-0418">Kinase</keyword>
<protein>
    <recommendedName>
        <fullName evidence="2">non-specific serine/threonine protein kinase</fullName>
        <ecNumber evidence="2">2.7.11.1</ecNumber>
    </recommendedName>
</protein>
<dbReference type="STRING" id="62928.azo0898"/>
<keyword evidence="7" id="KW-0547">Nucleotide-binding</keyword>
<feature type="region of interest" description="Disordered" evidence="12">
    <location>
        <begin position="528"/>
        <end position="554"/>
    </location>
</feature>
<keyword evidence="5" id="KW-0808">Transferase</keyword>
<dbReference type="InterPro" id="IPR033463">
    <property type="entry name" value="sCache_3"/>
</dbReference>
<accession>A1K3W0</accession>
<evidence type="ECO:0000256" key="4">
    <source>
        <dbReference type="ARBA" id="ARBA00022527"/>
    </source>
</evidence>
<evidence type="ECO:0000313" key="16">
    <source>
        <dbReference type="EMBL" id="CAL93515.1"/>
    </source>
</evidence>
<dbReference type="GO" id="GO:0007165">
    <property type="term" value="P:signal transduction"/>
    <property type="evidence" value="ECO:0007669"/>
    <property type="project" value="InterPro"/>
</dbReference>